<keyword evidence="1" id="KW-1133">Transmembrane helix</keyword>
<keyword evidence="1" id="KW-0812">Transmembrane</keyword>
<protein>
    <recommendedName>
        <fullName evidence="4">Pyrroloquinoline-quinone binding quinoprotein</fullName>
    </recommendedName>
</protein>
<proteinExistence type="predicted"/>
<sequence length="388" mass="40730">MLEERLRRAFHDQVELTPAGTDRADQIIHRTRRTKRVRKAGVSIASLLAFSLLVGGVLGWQLLRSPRTGYDNSVFSADPTARPKPLVTASIDPDDVASLGLDLRIGDLLWTTDGRRLDLGANGDVERAYRVPAGWIYSSATGVFLQPVDGAPVQVAPEGSRWSVSEDGRRVAVMTDGQLTMAELSREGAQARGVINVPADSAPTAVLGDRVLVAGTAAGTRGYEFVQVAGASGAANPAWNEAVSGVFGTRSDAAVGLAKAGGQQLCLAALRPAGTAMAVDMTTICGFDHPGEDLTHTLSPDGGWLAQPDGDRLSLLSVDNALADFRSTKACEAAGVRSPIWLDARTVVAPYDGGVVRCQTDGVRKLLRAPASAGTDWALVPRLGSLDG</sequence>
<dbReference type="EMBL" id="BONC01000021">
    <property type="protein sequence ID" value="GIF57197.1"/>
    <property type="molecule type" value="Genomic_DNA"/>
</dbReference>
<keyword evidence="1" id="KW-0472">Membrane</keyword>
<gene>
    <name evidence="2" type="ORF">Air01nite_32920</name>
</gene>
<evidence type="ECO:0000256" key="1">
    <source>
        <dbReference type="SAM" id="Phobius"/>
    </source>
</evidence>
<comment type="caution">
    <text evidence="2">The sequence shown here is derived from an EMBL/GenBank/DDBJ whole genome shotgun (WGS) entry which is preliminary data.</text>
</comment>
<organism evidence="2 3">
    <name type="scientific">Asanoa iriomotensis</name>
    <dbReference type="NCBI Taxonomy" id="234613"/>
    <lineage>
        <taxon>Bacteria</taxon>
        <taxon>Bacillati</taxon>
        <taxon>Actinomycetota</taxon>
        <taxon>Actinomycetes</taxon>
        <taxon>Micromonosporales</taxon>
        <taxon>Micromonosporaceae</taxon>
        <taxon>Asanoa</taxon>
    </lineage>
</organism>
<reference evidence="2 3" key="1">
    <citation type="submission" date="2021-01" db="EMBL/GenBank/DDBJ databases">
        <title>Whole genome shotgun sequence of Asanoa iriomotensis NBRC 100142.</title>
        <authorList>
            <person name="Komaki H."/>
            <person name="Tamura T."/>
        </authorList>
    </citation>
    <scope>NUCLEOTIDE SEQUENCE [LARGE SCALE GENOMIC DNA]</scope>
    <source>
        <strain evidence="2 3">NBRC 100142</strain>
    </source>
</reference>
<dbReference type="SUPFAM" id="SSF69304">
    <property type="entry name" value="Tricorn protease N-terminal domain"/>
    <property type="match status" value="1"/>
</dbReference>
<dbReference type="Proteomes" id="UP000624325">
    <property type="component" value="Unassembled WGS sequence"/>
</dbReference>
<evidence type="ECO:0000313" key="3">
    <source>
        <dbReference type="Proteomes" id="UP000624325"/>
    </source>
</evidence>
<evidence type="ECO:0008006" key="4">
    <source>
        <dbReference type="Google" id="ProtNLM"/>
    </source>
</evidence>
<evidence type="ECO:0000313" key="2">
    <source>
        <dbReference type="EMBL" id="GIF57197.1"/>
    </source>
</evidence>
<keyword evidence="3" id="KW-1185">Reference proteome</keyword>
<dbReference type="RefSeq" id="WP_203703294.1">
    <property type="nucleotide sequence ID" value="NZ_BAAALU010000021.1"/>
</dbReference>
<accession>A0ABQ4C344</accession>
<feature type="transmembrane region" description="Helical" evidence="1">
    <location>
        <begin position="40"/>
        <end position="63"/>
    </location>
</feature>
<name>A0ABQ4C344_9ACTN</name>